<dbReference type="SUPFAM" id="SSF51445">
    <property type="entry name" value="(Trans)glycosidases"/>
    <property type="match status" value="1"/>
</dbReference>
<dbReference type="PANTHER" id="PTHR38435">
    <property type="match status" value="1"/>
</dbReference>
<dbReference type="SUPFAM" id="SSF50891">
    <property type="entry name" value="Cyclophilin-like"/>
    <property type="match status" value="1"/>
</dbReference>
<name>A0AAP3X8V3_PEDAC</name>
<dbReference type="InterPro" id="IPR043797">
    <property type="entry name" value="MupG_N"/>
</dbReference>
<evidence type="ECO:0000259" key="2">
    <source>
        <dbReference type="Pfam" id="PF19200"/>
    </source>
</evidence>
<dbReference type="Gene3D" id="3.20.20.70">
    <property type="entry name" value="Aldolase class I"/>
    <property type="match status" value="1"/>
</dbReference>
<dbReference type="Pfam" id="PF19200">
    <property type="entry name" value="MupG_N"/>
    <property type="match status" value="1"/>
</dbReference>
<reference evidence="3" key="1">
    <citation type="journal article" date="2023" name="PeerJ">
        <title>Selection and evaluation of lactic acid bacteria from chicken feces in Thailand as potential probiotics.</title>
        <authorList>
            <person name="Khurajog B."/>
            <person name="Disastra Y."/>
            <person name="Lawwyne L.D."/>
            <person name="Sirichokchatchawan W."/>
            <person name="Niyomtham W."/>
            <person name="Yindee J."/>
            <person name="Hampson D.J."/>
            <person name="Prapasarakul N."/>
        </authorList>
    </citation>
    <scope>NUCLEOTIDE SEQUENCE</scope>
    <source>
        <strain evidence="3">BF9</strain>
    </source>
</reference>
<dbReference type="Pfam" id="PF05913">
    <property type="entry name" value="MupG_C"/>
    <property type="match status" value="1"/>
</dbReference>
<comment type="caution">
    <text evidence="3">The sequence shown here is derived from an EMBL/GenBank/DDBJ whole genome shotgun (WGS) entry which is preliminary data.</text>
</comment>
<dbReference type="EMBL" id="JAWJAV010000005">
    <property type="protein sequence ID" value="MDV2621740.1"/>
    <property type="molecule type" value="Genomic_DNA"/>
</dbReference>
<feature type="domain" description="6-phospho-N-acetylmuramidase N-terminal" evidence="2">
    <location>
        <begin position="4"/>
        <end position="237"/>
    </location>
</feature>
<dbReference type="InterPro" id="IPR013785">
    <property type="entry name" value="Aldolase_TIM"/>
</dbReference>
<evidence type="ECO:0000313" key="4">
    <source>
        <dbReference type="Proteomes" id="UP001280897"/>
    </source>
</evidence>
<dbReference type="InterPro" id="IPR008589">
    <property type="entry name" value="MupG"/>
</dbReference>
<dbReference type="PANTHER" id="PTHR38435:SF1">
    <property type="entry name" value="DUF871 DOMAIN-CONTAINING PROTEIN"/>
    <property type="match status" value="1"/>
</dbReference>
<dbReference type="InterPro" id="IPR017853">
    <property type="entry name" value="GH"/>
</dbReference>
<accession>A0AAP3X8V3</accession>
<dbReference type="AlphaFoldDB" id="A0AAP3X8V3"/>
<dbReference type="RefSeq" id="WP_005919440.1">
    <property type="nucleotide sequence ID" value="NZ_BJMF01000014.1"/>
</dbReference>
<dbReference type="InterPro" id="IPR029000">
    <property type="entry name" value="Cyclophilin-like_dom_sf"/>
</dbReference>
<feature type="domain" description="6-phospho-N-acetylmuramidase C-terminal" evidence="1">
    <location>
        <begin position="249"/>
        <end position="359"/>
    </location>
</feature>
<organism evidence="3 4">
    <name type="scientific">Pediococcus acidilactici</name>
    <dbReference type="NCBI Taxonomy" id="1254"/>
    <lineage>
        <taxon>Bacteria</taxon>
        <taxon>Bacillati</taxon>
        <taxon>Bacillota</taxon>
        <taxon>Bacilli</taxon>
        <taxon>Lactobacillales</taxon>
        <taxon>Lactobacillaceae</taxon>
        <taxon>Pediococcus</taxon>
        <taxon>Pediococcus acidilactici group</taxon>
    </lineage>
</organism>
<proteinExistence type="predicted"/>
<gene>
    <name evidence="3" type="ORF">R0G89_08370</name>
</gene>
<protein>
    <submittedName>
        <fullName evidence="3">MupG family TIM beta-alpha barrel fold protein</fullName>
    </submittedName>
</protein>
<sequence length="371" mass="42127">MGRLGISIYPDRMGIEETKEYIKLASKYGFQRIFTSFLQIKGDQDQVVARFKDLIEYGKSLGMDTMVDMNPKLFKQLGVSYDNLKFFHDIGAWAVRLDEGFTGMEEARMTHNPYGLKVEVNMSRGTHYIDQIMDYAPDRQNLIGSHNFYPQRYTGLGLDYFKQTSQQYRRHNINTAAFVNAPSGSVGPWPLQEGMVSLEMHRGQSLFTQIMHLKMLGLIDDILISNAGVSEADLKEAAAAFNASQPTVRVIADAGLTDTERKIIFDSQHTYRGDHSDYVLRSTMTRVWYKDEDVPARHTVPIHKGDVLVMNNEYAQYKAETQIALQDLENNGRVNVVGHVAPTDMMLLETLQPWSDFRMIEGSGTRAALED</sequence>
<evidence type="ECO:0000259" key="1">
    <source>
        <dbReference type="Pfam" id="PF05913"/>
    </source>
</evidence>
<evidence type="ECO:0000313" key="3">
    <source>
        <dbReference type="EMBL" id="MDV2621740.1"/>
    </source>
</evidence>
<dbReference type="InterPro" id="IPR043894">
    <property type="entry name" value="MupG_C"/>
</dbReference>
<reference evidence="3" key="2">
    <citation type="submission" date="2023-10" db="EMBL/GenBank/DDBJ databases">
        <authorList>
            <person name="Khurajog B."/>
        </authorList>
    </citation>
    <scope>NUCLEOTIDE SEQUENCE</scope>
    <source>
        <strain evidence="3">BF9</strain>
    </source>
</reference>
<dbReference type="Gene3D" id="2.40.100.10">
    <property type="entry name" value="Cyclophilin-like"/>
    <property type="match status" value="1"/>
</dbReference>
<dbReference type="Proteomes" id="UP001280897">
    <property type="component" value="Unassembled WGS sequence"/>
</dbReference>
<dbReference type="GeneID" id="57365057"/>